<evidence type="ECO:0000256" key="1">
    <source>
        <dbReference type="SAM" id="SignalP"/>
    </source>
</evidence>
<dbReference type="GeneID" id="63764390"/>
<keyword evidence="1" id="KW-0732">Signal</keyword>
<evidence type="ECO:0000313" key="3">
    <source>
        <dbReference type="Proteomes" id="UP000184356"/>
    </source>
</evidence>
<proteinExistence type="predicted"/>
<gene>
    <name evidence="2" type="ORF">ASPSYDRAFT_51588</name>
</gene>
<feature type="chain" id="PRO_5012657061" description="Secreted protein" evidence="1">
    <location>
        <begin position="27"/>
        <end position="79"/>
    </location>
</feature>
<keyword evidence="3" id="KW-1185">Reference proteome</keyword>
<dbReference type="VEuPathDB" id="FungiDB:ASPSYDRAFT_51588"/>
<sequence>MRGWKCLISSVSSWFSITVIDLHALAAISGTARITHAGAYPLRLHSSIGTKLHQIPPARSFGNMLIKSLFSTALYTHLL</sequence>
<evidence type="ECO:0008006" key="4">
    <source>
        <dbReference type="Google" id="ProtNLM"/>
    </source>
</evidence>
<evidence type="ECO:0000313" key="2">
    <source>
        <dbReference type="EMBL" id="OJJ52916.1"/>
    </source>
</evidence>
<dbReference type="Proteomes" id="UP000184356">
    <property type="component" value="Unassembled WGS sequence"/>
</dbReference>
<dbReference type="AlphaFoldDB" id="A0A1L9T0H0"/>
<dbReference type="RefSeq" id="XP_040696722.1">
    <property type="nucleotide sequence ID" value="XM_040848317.1"/>
</dbReference>
<feature type="signal peptide" evidence="1">
    <location>
        <begin position="1"/>
        <end position="26"/>
    </location>
</feature>
<organism evidence="2 3">
    <name type="scientific">Aspergillus sydowii CBS 593.65</name>
    <dbReference type="NCBI Taxonomy" id="1036612"/>
    <lineage>
        <taxon>Eukaryota</taxon>
        <taxon>Fungi</taxon>
        <taxon>Dikarya</taxon>
        <taxon>Ascomycota</taxon>
        <taxon>Pezizomycotina</taxon>
        <taxon>Eurotiomycetes</taxon>
        <taxon>Eurotiomycetidae</taxon>
        <taxon>Eurotiales</taxon>
        <taxon>Aspergillaceae</taxon>
        <taxon>Aspergillus</taxon>
        <taxon>Aspergillus subgen. Nidulantes</taxon>
    </lineage>
</organism>
<name>A0A1L9T0H0_9EURO</name>
<dbReference type="EMBL" id="KV878599">
    <property type="protein sequence ID" value="OJJ52916.1"/>
    <property type="molecule type" value="Genomic_DNA"/>
</dbReference>
<accession>A0A1L9T0H0</accession>
<reference evidence="3" key="1">
    <citation type="journal article" date="2017" name="Genome Biol.">
        <title>Comparative genomics reveals high biological diversity and specific adaptations in the industrially and medically important fungal genus Aspergillus.</title>
        <authorList>
            <person name="de Vries R.P."/>
            <person name="Riley R."/>
            <person name="Wiebenga A."/>
            <person name="Aguilar-Osorio G."/>
            <person name="Amillis S."/>
            <person name="Uchima C.A."/>
            <person name="Anderluh G."/>
            <person name="Asadollahi M."/>
            <person name="Askin M."/>
            <person name="Barry K."/>
            <person name="Battaglia E."/>
            <person name="Bayram O."/>
            <person name="Benocci T."/>
            <person name="Braus-Stromeyer S.A."/>
            <person name="Caldana C."/>
            <person name="Canovas D."/>
            <person name="Cerqueira G.C."/>
            <person name="Chen F."/>
            <person name="Chen W."/>
            <person name="Choi C."/>
            <person name="Clum A."/>
            <person name="Dos Santos R.A."/>
            <person name="Damasio A.R."/>
            <person name="Diallinas G."/>
            <person name="Emri T."/>
            <person name="Fekete E."/>
            <person name="Flipphi M."/>
            <person name="Freyberg S."/>
            <person name="Gallo A."/>
            <person name="Gournas C."/>
            <person name="Habgood R."/>
            <person name="Hainaut M."/>
            <person name="Harispe M.L."/>
            <person name="Henrissat B."/>
            <person name="Hilden K.S."/>
            <person name="Hope R."/>
            <person name="Hossain A."/>
            <person name="Karabika E."/>
            <person name="Karaffa L."/>
            <person name="Karanyi Z."/>
            <person name="Krasevec N."/>
            <person name="Kuo A."/>
            <person name="Kusch H."/>
            <person name="LaButti K."/>
            <person name="Lagendijk E.L."/>
            <person name="Lapidus A."/>
            <person name="Levasseur A."/>
            <person name="Lindquist E."/>
            <person name="Lipzen A."/>
            <person name="Logrieco A.F."/>
            <person name="MacCabe A."/>
            <person name="Maekelae M.R."/>
            <person name="Malavazi I."/>
            <person name="Melin P."/>
            <person name="Meyer V."/>
            <person name="Mielnichuk N."/>
            <person name="Miskei M."/>
            <person name="Molnar A.P."/>
            <person name="Mule G."/>
            <person name="Ngan C.Y."/>
            <person name="Orejas M."/>
            <person name="Orosz E."/>
            <person name="Ouedraogo J.P."/>
            <person name="Overkamp K.M."/>
            <person name="Park H.-S."/>
            <person name="Perrone G."/>
            <person name="Piumi F."/>
            <person name="Punt P.J."/>
            <person name="Ram A.F."/>
            <person name="Ramon A."/>
            <person name="Rauscher S."/>
            <person name="Record E."/>
            <person name="Riano-Pachon D.M."/>
            <person name="Robert V."/>
            <person name="Roehrig J."/>
            <person name="Ruller R."/>
            <person name="Salamov A."/>
            <person name="Salih N.S."/>
            <person name="Samson R.A."/>
            <person name="Sandor E."/>
            <person name="Sanguinetti M."/>
            <person name="Schuetze T."/>
            <person name="Sepcic K."/>
            <person name="Shelest E."/>
            <person name="Sherlock G."/>
            <person name="Sophianopoulou V."/>
            <person name="Squina F.M."/>
            <person name="Sun H."/>
            <person name="Susca A."/>
            <person name="Todd R.B."/>
            <person name="Tsang A."/>
            <person name="Unkles S.E."/>
            <person name="van de Wiele N."/>
            <person name="van Rossen-Uffink D."/>
            <person name="Oliveira J.V."/>
            <person name="Vesth T.C."/>
            <person name="Visser J."/>
            <person name="Yu J.-H."/>
            <person name="Zhou M."/>
            <person name="Andersen M.R."/>
            <person name="Archer D.B."/>
            <person name="Baker S.E."/>
            <person name="Benoit I."/>
            <person name="Brakhage A.A."/>
            <person name="Braus G.H."/>
            <person name="Fischer R."/>
            <person name="Frisvad J.C."/>
            <person name="Goldman G.H."/>
            <person name="Houbraken J."/>
            <person name="Oakley B."/>
            <person name="Pocsi I."/>
            <person name="Scazzocchio C."/>
            <person name="Seiboth B."/>
            <person name="vanKuyk P.A."/>
            <person name="Wortman J."/>
            <person name="Dyer P.S."/>
            <person name="Grigoriev I.V."/>
        </authorList>
    </citation>
    <scope>NUCLEOTIDE SEQUENCE [LARGE SCALE GENOMIC DNA]</scope>
    <source>
        <strain evidence="3">CBS 593.65</strain>
    </source>
</reference>
<protein>
    <recommendedName>
        <fullName evidence="4">Secreted protein</fullName>
    </recommendedName>
</protein>